<evidence type="ECO:0000313" key="2">
    <source>
        <dbReference type="Proteomes" id="UP000701853"/>
    </source>
</evidence>
<dbReference type="Proteomes" id="UP000701853">
    <property type="component" value="Chromosome 3"/>
</dbReference>
<dbReference type="EMBL" id="JAHUZN010000003">
    <property type="protein sequence ID" value="KAG8498913.1"/>
    <property type="molecule type" value="Genomic_DNA"/>
</dbReference>
<accession>A0A8J5ZC50</accession>
<evidence type="ECO:0000313" key="1">
    <source>
        <dbReference type="EMBL" id="KAG8498913.1"/>
    </source>
</evidence>
<gene>
    <name evidence="1" type="ORF">CXB51_005301</name>
</gene>
<dbReference type="OrthoDB" id="999700at2759"/>
<organism evidence="1 2">
    <name type="scientific">Gossypium anomalum</name>
    <dbReference type="NCBI Taxonomy" id="47600"/>
    <lineage>
        <taxon>Eukaryota</taxon>
        <taxon>Viridiplantae</taxon>
        <taxon>Streptophyta</taxon>
        <taxon>Embryophyta</taxon>
        <taxon>Tracheophyta</taxon>
        <taxon>Spermatophyta</taxon>
        <taxon>Magnoliopsida</taxon>
        <taxon>eudicotyledons</taxon>
        <taxon>Gunneridae</taxon>
        <taxon>Pentapetalae</taxon>
        <taxon>rosids</taxon>
        <taxon>malvids</taxon>
        <taxon>Malvales</taxon>
        <taxon>Malvaceae</taxon>
        <taxon>Malvoideae</taxon>
        <taxon>Gossypium</taxon>
    </lineage>
</organism>
<dbReference type="AlphaFoldDB" id="A0A8J5ZC50"/>
<comment type="caution">
    <text evidence="1">The sequence shown here is derived from an EMBL/GenBank/DDBJ whole genome shotgun (WGS) entry which is preliminary data.</text>
</comment>
<name>A0A8J5ZC50_9ROSI</name>
<keyword evidence="2" id="KW-1185">Reference proteome</keyword>
<proteinExistence type="predicted"/>
<sequence>MEWRTLGGVLCEEVWAIWTNKNQLVYKGKKFSSKEIANWVLSYISEMDGVEEQKHTRSPVQAKWRPSLGANVKINFDAAFDVKQARSGSRVVTRNDSREIIALKLTLHRTVPTPFARNAYTCF</sequence>
<reference evidence="1 2" key="1">
    <citation type="journal article" date="2021" name="bioRxiv">
        <title>The Gossypium anomalum genome as a resource for cotton improvement and evolutionary analysis of hybrid incompatibility.</title>
        <authorList>
            <person name="Grover C.E."/>
            <person name="Yuan D."/>
            <person name="Arick M.A."/>
            <person name="Miller E.R."/>
            <person name="Hu G."/>
            <person name="Peterson D.G."/>
            <person name="Wendel J.F."/>
            <person name="Udall J.A."/>
        </authorList>
    </citation>
    <scope>NUCLEOTIDE SEQUENCE [LARGE SCALE GENOMIC DNA]</scope>
    <source>
        <strain evidence="1">JFW-Udall</strain>
        <tissue evidence="1">Leaf</tissue>
    </source>
</reference>
<protein>
    <submittedName>
        <fullName evidence="1">Uncharacterized protein</fullName>
    </submittedName>
</protein>